<evidence type="ECO:0000256" key="4">
    <source>
        <dbReference type="ARBA" id="ARBA00022490"/>
    </source>
</evidence>
<keyword evidence="8" id="KW-0547">Nucleotide-binding</keyword>
<dbReference type="PROSITE" id="PS50011">
    <property type="entry name" value="PROTEIN_KINASE_DOM"/>
    <property type="match status" value="1"/>
</dbReference>
<feature type="region of interest" description="Disordered" evidence="13">
    <location>
        <begin position="1588"/>
        <end position="1646"/>
    </location>
</feature>
<protein>
    <recommendedName>
        <fullName evidence="3">non-specific serine/threonine protein kinase</fullName>
        <ecNumber evidence="3">2.7.11.1</ecNumber>
    </recommendedName>
</protein>
<feature type="compositionally biased region" description="Basic and acidic residues" evidence="13">
    <location>
        <begin position="154"/>
        <end position="171"/>
    </location>
</feature>
<dbReference type="GO" id="GO:0005737">
    <property type="term" value="C:cytoplasm"/>
    <property type="evidence" value="ECO:0007669"/>
    <property type="project" value="UniProtKB-SubCell"/>
</dbReference>
<keyword evidence="6" id="KW-0597">Phosphoprotein</keyword>
<dbReference type="InterPro" id="IPR050588">
    <property type="entry name" value="WNK_Ser-Thr_kinase"/>
</dbReference>
<keyword evidence="10" id="KW-0067">ATP-binding</keyword>
<feature type="compositionally biased region" description="Polar residues" evidence="13">
    <location>
        <begin position="567"/>
        <end position="583"/>
    </location>
</feature>
<dbReference type="InterPro" id="IPR000719">
    <property type="entry name" value="Prot_kinase_dom"/>
</dbReference>
<dbReference type="InterPro" id="IPR024678">
    <property type="entry name" value="Kinase_OSR1/WNK_CCT"/>
</dbReference>
<dbReference type="GO" id="GO:0004674">
    <property type="term" value="F:protein serine/threonine kinase activity"/>
    <property type="evidence" value="ECO:0007669"/>
    <property type="project" value="UniProtKB-KW"/>
</dbReference>
<evidence type="ECO:0000256" key="6">
    <source>
        <dbReference type="ARBA" id="ARBA00022553"/>
    </source>
</evidence>
<gene>
    <name evidence="15" type="primary">wnk1</name>
</gene>
<keyword evidence="7" id="KW-0808">Transferase</keyword>
<accession>A0A6I8S3M7</accession>
<feature type="compositionally biased region" description="Polar residues" evidence="13">
    <location>
        <begin position="15"/>
        <end position="25"/>
    </location>
</feature>
<keyword evidence="9" id="KW-0418">Kinase</keyword>
<feature type="compositionally biased region" description="Polar residues" evidence="13">
    <location>
        <begin position="669"/>
        <end position="681"/>
    </location>
</feature>
<comment type="catalytic activity">
    <reaction evidence="12">
        <text>L-seryl-[protein] + ATP = O-phospho-L-seryl-[protein] + ADP + H(+)</text>
        <dbReference type="Rhea" id="RHEA:17989"/>
        <dbReference type="Rhea" id="RHEA-COMP:9863"/>
        <dbReference type="Rhea" id="RHEA-COMP:11604"/>
        <dbReference type="ChEBI" id="CHEBI:15378"/>
        <dbReference type="ChEBI" id="CHEBI:29999"/>
        <dbReference type="ChEBI" id="CHEBI:30616"/>
        <dbReference type="ChEBI" id="CHEBI:83421"/>
        <dbReference type="ChEBI" id="CHEBI:456216"/>
        <dbReference type="EC" id="2.7.11.1"/>
    </reaction>
</comment>
<comment type="subcellular location">
    <subcellularLocation>
        <location evidence="2">Cytoplasm</location>
    </subcellularLocation>
</comment>
<feature type="compositionally biased region" description="Basic and acidic residues" evidence="13">
    <location>
        <begin position="534"/>
        <end position="549"/>
    </location>
</feature>
<organism evidence="15">
    <name type="scientific">Xenopus tropicalis</name>
    <name type="common">Western clawed frog</name>
    <name type="synonym">Silurana tropicalis</name>
    <dbReference type="NCBI Taxonomy" id="8364"/>
    <lineage>
        <taxon>Eukaryota</taxon>
        <taxon>Metazoa</taxon>
        <taxon>Chordata</taxon>
        <taxon>Craniata</taxon>
        <taxon>Vertebrata</taxon>
        <taxon>Euteleostomi</taxon>
        <taxon>Amphibia</taxon>
        <taxon>Batrachia</taxon>
        <taxon>Anura</taxon>
        <taxon>Pipoidea</taxon>
        <taxon>Pipidae</taxon>
        <taxon>Xenopodinae</taxon>
        <taxon>Xenopus</taxon>
        <taxon>Silurana</taxon>
    </lineage>
</organism>
<feature type="compositionally biased region" description="Low complexity" evidence="13">
    <location>
        <begin position="2113"/>
        <end position="2122"/>
    </location>
</feature>
<evidence type="ECO:0000256" key="9">
    <source>
        <dbReference type="ARBA" id="ARBA00022777"/>
    </source>
</evidence>
<feature type="region of interest" description="Disordered" evidence="13">
    <location>
        <begin position="532"/>
        <end position="681"/>
    </location>
</feature>
<dbReference type="Ensembl" id="ENSXETT00000067245">
    <property type="protein sequence ID" value="ENSXETP00000092625"/>
    <property type="gene ID" value="ENSXETG00000009416"/>
</dbReference>
<dbReference type="Pfam" id="PF12202">
    <property type="entry name" value="OSR1_C"/>
    <property type="match status" value="1"/>
</dbReference>
<feature type="region of interest" description="Disordered" evidence="13">
    <location>
        <begin position="1"/>
        <end position="87"/>
    </location>
</feature>
<feature type="compositionally biased region" description="Low complexity" evidence="13">
    <location>
        <begin position="1808"/>
        <end position="1834"/>
    </location>
</feature>
<evidence type="ECO:0000256" key="7">
    <source>
        <dbReference type="ARBA" id="ARBA00022679"/>
    </source>
</evidence>
<feature type="compositionally biased region" description="Polar residues" evidence="13">
    <location>
        <begin position="64"/>
        <end position="80"/>
    </location>
</feature>
<dbReference type="GO" id="GO:0005524">
    <property type="term" value="F:ATP binding"/>
    <property type="evidence" value="ECO:0007669"/>
    <property type="project" value="UniProtKB-KW"/>
</dbReference>
<evidence type="ECO:0000256" key="3">
    <source>
        <dbReference type="ARBA" id="ARBA00012513"/>
    </source>
</evidence>
<feature type="compositionally biased region" description="Low complexity" evidence="13">
    <location>
        <begin position="1618"/>
        <end position="1631"/>
    </location>
</feature>
<dbReference type="FunFam" id="3.30.200.20:FF:000494">
    <property type="entry name" value="serine/threonine-protein kinase WNK2 isoform X2"/>
    <property type="match status" value="1"/>
</dbReference>
<keyword evidence="4" id="KW-0963">Cytoplasm</keyword>
<evidence type="ECO:0000313" key="15">
    <source>
        <dbReference type="Ensembl" id="ENSXETP00000092625"/>
    </source>
</evidence>
<feature type="region of interest" description="Disordered" evidence="13">
    <location>
        <begin position="1803"/>
        <end position="1839"/>
    </location>
</feature>
<feature type="region of interest" description="Disordered" evidence="13">
    <location>
        <begin position="1519"/>
        <end position="1570"/>
    </location>
</feature>
<feature type="compositionally biased region" description="Low complexity" evidence="13">
    <location>
        <begin position="2042"/>
        <end position="2052"/>
    </location>
</feature>
<evidence type="ECO:0000256" key="11">
    <source>
        <dbReference type="ARBA" id="ARBA00047899"/>
    </source>
</evidence>
<comment type="cofactor">
    <cofactor evidence="1">
        <name>Mg(2+)</name>
        <dbReference type="ChEBI" id="CHEBI:18420"/>
    </cofactor>
</comment>
<keyword evidence="5" id="KW-0723">Serine/threonine-protein kinase</keyword>
<feature type="region of interest" description="Disordered" evidence="13">
    <location>
        <begin position="926"/>
        <end position="1048"/>
    </location>
</feature>
<evidence type="ECO:0000256" key="1">
    <source>
        <dbReference type="ARBA" id="ARBA00001946"/>
    </source>
</evidence>
<feature type="compositionally biased region" description="Polar residues" evidence="13">
    <location>
        <begin position="725"/>
        <end position="741"/>
    </location>
</feature>
<dbReference type="Gene3D" id="3.10.20.90">
    <property type="entry name" value="Phosphatidylinositol 3-kinase Catalytic Subunit, Chain A, domain 1"/>
    <property type="match status" value="2"/>
</dbReference>
<dbReference type="Gene3D" id="3.30.200.20">
    <property type="entry name" value="Phosphorylase Kinase, domain 1"/>
    <property type="match status" value="1"/>
</dbReference>
<evidence type="ECO:0000256" key="2">
    <source>
        <dbReference type="ARBA" id="ARBA00004496"/>
    </source>
</evidence>
<evidence type="ECO:0000256" key="8">
    <source>
        <dbReference type="ARBA" id="ARBA00022741"/>
    </source>
</evidence>
<evidence type="ECO:0000256" key="12">
    <source>
        <dbReference type="ARBA" id="ARBA00048679"/>
    </source>
</evidence>
<dbReference type="FunFam" id="3.10.20.90:FF:000007">
    <property type="entry name" value="Serine/threonine-protein kinase WNK1 isoform 1"/>
    <property type="match status" value="1"/>
</dbReference>
<evidence type="ECO:0000256" key="10">
    <source>
        <dbReference type="ARBA" id="ARBA00022840"/>
    </source>
</evidence>
<dbReference type="Bgee" id="ENSXETG00000009416">
    <property type="expression patterns" value="Expressed in 4-cell stage embryo and 13 other cell types or tissues"/>
</dbReference>
<reference evidence="15" key="1">
    <citation type="journal article" date="2010" name="Science">
        <title>The genome of the Western clawed frog Xenopus tropicalis.</title>
        <authorList>
            <person name="Hellsten U."/>
            <person name="Harland R.M."/>
            <person name="Gilchrist M.J."/>
            <person name="Hendrix D."/>
            <person name="Jurka J."/>
            <person name="Kapitonov V."/>
            <person name="Ovcharenko I."/>
            <person name="Putnam N.H."/>
            <person name="Shu S."/>
            <person name="Taher L."/>
            <person name="Blitz I.L."/>
            <person name="Blumberg B."/>
            <person name="Dichmann D.S."/>
            <person name="Dubchak I."/>
            <person name="Amaya E."/>
            <person name="Detter J.C."/>
            <person name="Fletcher R."/>
            <person name="Gerhard D.S."/>
            <person name="Goodstein D."/>
            <person name="Graves T."/>
            <person name="Grigoriev I.V."/>
            <person name="Grimwood J."/>
            <person name="Kawashima T."/>
            <person name="Lindquist E."/>
            <person name="Lucas S.M."/>
            <person name="Mead P.E."/>
            <person name="Mitros T."/>
            <person name="Ogino H."/>
            <person name="Ohta Y."/>
            <person name="Poliakov A.V."/>
            <person name="Pollet N."/>
            <person name="Robert J."/>
            <person name="Salamov A."/>
            <person name="Sater A.K."/>
            <person name="Schmutz J."/>
            <person name="Terry A."/>
            <person name="Vize P.D."/>
            <person name="Warren W.C."/>
            <person name="Wells D."/>
            <person name="Wills A."/>
            <person name="Wilson R.K."/>
            <person name="Zimmerman L.B."/>
            <person name="Zorn A.M."/>
            <person name="Grainger R."/>
            <person name="Grammer T."/>
            <person name="Khokha M.K."/>
            <person name="Richardson P.M."/>
            <person name="Rokhsar D.S."/>
        </authorList>
    </citation>
    <scope>NUCLEOTIDE SEQUENCE [LARGE SCALE GENOMIC DNA]</scope>
    <source>
        <strain evidence="15">Nigerian</strain>
    </source>
</reference>
<name>A0A6I8S3M7_XENTR</name>
<feature type="compositionally biased region" description="Low complexity" evidence="13">
    <location>
        <begin position="2073"/>
        <end position="2082"/>
    </location>
</feature>
<dbReference type="Gene3D" id="1.10.510.10">
    <property type="entry name" value="Transferase(Phosphotransferase) domain 1"/>
    <property type="match status" value="1"/>
</dbReference>
<feature type="compositionally biased region" description="Basic and acidic residues" evidence="13">
    <location>
        <begin position="29"/>
        <end position="56"/>
    </location>
</feature>
<feature type="compositionally biased region" description="Polar residues" evidence="13">
    <location>
        <begin position="595"/>
        <end position="642"/>
    </location>
</feature>
<dbReference type="SMART" id="SM00220">
    <property type="entry name" value="S_TKc"/>
    <property type="match status" value="1"/>
</dbReference>
<dbReference type="Pfam" id="PF24889">
    <property type="entry name" value="CCTL2_WNK"/>
    <property type="match status" value="1"/>
</dbReference>
<proteinExistence type="predicted"/>
<feature type="compositionally biased region" description="Low complexity" evidence="13">
    <location>
        <begin position="984"/>
        <end position="999"/>
    </location>
</feature>
<evidence type="ECO:0000259" key="14">
    <source>
        <dbReference type="PROSITE" id="PS50011"/>
    </source>
</evidence>
<dbReference type="InterPro" id="IPR011009">
    <property type="entry name" value="Kinase-like_dom_sf"/>
</dbReference>
<feature type="region of interest" description="Disordered" evidence="13">
    <location>
        <begin position="725"/>
        <end position="766"/>
    </location>
</feature>
<dbReference type="InterPro" id="IPR008271">
    <property type="entry name" value="Ser/Thr_kinase_AS"/>
</dbReference>
<reference evidence="15" key="2">
    <citation type="submission" date="2020-05" db="UniProtKB">
        <authorList>
            <consortium name="Ensembl"/>
        </authorList>
    </citation>
    <scope>IDENTIFICATION</scope>
</reference>
<dbReference type="InterPro" id="IPR056865">
    <property type="entry name" value="CCTL2_WNK"/>
</dbReference>
<feature type="compositionally biased region" description="Basic residues" evidence="13">
    <location>
        <begin position="2029"/>
        <end position="2041"/>
    </location>
</feature>
<comment type="catalytic activity">
    <reaction evidence="11">
        <text>L-threonyl-[protein] + ATP = O-phospho-L-threonyl-[protein] + ADP + H(+)</text>
        <dbReference type="Rhea" id="RHEA:46608"/>
        <dbReference type="Rhea" id="RHEA-COMP:11060"/>
        <dbReference type="Rhea" id="RHEA-COMP:11605"/>
        <dbReference type="ChEBI" id="CHEBI:15378"/>
        <dbReference type="ChEBI" id="CHEBI:30013"/>
        <dbReference type="ChEBI" id="CHEBI:30616"/>
        <dbReference type="ChEBI" id="CHEBI:61977"/>
        <dbReference type="ChEBI" id="CHEBI:456216"/>
        <dbReference type="EC" id="2.7.11.1"/>
    </reaction>
</comment>
<dbReference type="FunFam" id="1.10.510.10:FF:000006">
    <property type="entry name" value="Serine/threonine-protein kinase WNK1 isoform 2"/>
    <property type="match status" value="1"/>
</dbReference>
<sequence length="2287" mass="241226">MSSVPGSSLAPPRPTNGSSSDTSVGGRSVPREEAEERPEEFRRRRHTMDKDKAEHRFFRRSVICDSNATALELPSNQSILGSPPESETGLQLLVCGESTLAVPPALPAKEAVKQVRPDGAEQPQPSPEAQQQPQAGSAEEVKVPKPVSEQPEEESGRTEQEKLADENEKLETTAVGFSPDGRFLKFDIEIGRGSFKTVYKGLDTETTVEVAWCELQDRKLSKSERQRFKEEAGMLKGLQHPNIVRFYDSWESTLKGKKCIVLVTELMTSGTLKTYLKRFKVMKLKVLRSWCRQILKGLQFLHTRTPPIIHRDLKCDNIFITGPTGSVKIGDLGLATLKRASFAKSVIGTPEFMAPEMYEEKYDESVDVYAFGMCMLEMATSEYPYSECQNAAQIYRRVTSGVKPASFDKVAIPEVKEIIEGCIRQNKDERYAIKDLLNHAFFQEETGVRVELAEEDDGEKIAIKLWLRIEDIKKLKGKYKDNEAIEFSFDLERDVPDDVAQEMVESGYVCEGDHKTMAKAIKDRVSLIKRKREQRQQVREEQEKRKQEEISQQQQQQQAELQPQSPPQGTVKPSTGTVTSGTQVEPEEPEADQHLQYQQPSVSVTSDGTIDSGQGSSMYSESYAGNQPTVSFGSQPDPSLTPSMVPGFSTPNIQPPAQHGGYPAPVGPQISSGQPPTTSMGISAQPGPHTQGMVHHQPSLHPASQYQVQQPMPTVGSSIAAPSQPVITQTPAPQPGTQLPASQPLPAVQGEPQIPAQTAPAPQPVPTVPASLPPHFLPLAQSLVAVPLIPPFAAPQLPLTVPPPVIQTGFPSLPMTVTPSIGQTVPGIPPSLGAPVLPHGQAVLVPTHITNVALQPLAPIPTPPLCPVTQPIGLPATLGKAAEPLLPPGDTSYQVFQATHPLFPGDVSFVPPVAIPSAMVSPPIRGESLAQPGFHTQPYPENSNLYSHGGPTPQPAVLTTQPVPAGTQTQPAVEGSQSSSLAISQDTQSSPQATQTASSMDSAHSDVASGLSDGNEGSTGGRHEGRATKRHYRKSVRSRSRHEKTARPKLRILNVSNKGDRVVECQLETHNRKMVTFKFDLDGDNPEEIATIMVQNVFILATERESFVEQVKDIIEKADEMLSEDVSVEPEGETRAESLQIKDDGDYPESQKMNSEFRMPDPVYSLPQTAGLIPSVVTQVVHSAGRRFIVSPVPESRLKEQSFFSTSLQDPQLPVSVAHGPGMNLSHSASSVSLQQAFAELRQSQMSEGPSTAPPIFNQTGPPFPPSMTSLVATLPSNAMPILQAAPVIPSSLPSSVPQPLVEVVVPQAAGMAPTSNVPSTLSPPLTAVSNQHADMIPGAAVAAIGSLPVTSLPPLPIVGGVPVGTATLSSPLTPLISSVSTMGGTVPPSVTSPPVPQIAGSVAGSLPPASASAPLIHGSVAPSQVPLCSSSSVPSFAESVAVSPLLDSGQKAAEVGTVMSTTGLSLPISAPLTYAGVVAASGITSQPAVHLPQGVATTPVVSQAVGGAVGTPLSSLPPIPGGMSVSQPGSNIPPVQHTLAHGQPQPTPLPNQPHTHLVEGDTDNLPKPGIDDIKTLEEKLRSLFSEHGSAGAPHGLTPSETQLGLDGAPLPGPSTGSTAQTKPAASSSPPTSLPLGPPGVTTMTQIMTPGQAATPVTYVSAAGSSIATAKAATPPSKPPLSRVPVTTAGAETPAGSLPGEHLPPPSLPGPSLTQSQQPLEDLDFQLRRTLSPDTVPVPSALIFPAHSGASTGVAAPVGSALQPSASELPKASAGEAEVGASVQRMGRFQVSLAAENVLKQSEETKLSISDTSSTTSTSSSSSASCSSPESTLTKPQAKTAAPLDIVDGVGPHLVHLQSLSPKQLVKVGRFQVTTATTDKVGRFSVSRTQDDISAGVLETDSQRSSSPQTEKHLNGPYLQQDSSAALGYPARETQEDSLGSPVLHHALGSKLSLQSLSNSFNSSYMSSDNDSDIEDEDLKKELRRLRDKHLKEIQELQSRQKQEIELLYTALGKVPPAVIIPPAAPLSGRRRRHTKGKGSKSSRGSSHNSRSPHLSGDLSTQSAPSALPPQPGLLLPPSSAPEHAHLLKPSPSSDILCSAFTSDAALSVPSLSTQGQGTSSTNTVAPSTAPAPQPNVPPVSSSRKGTFTDDLHKLVDNWARDAMNLTGKKACKASGQPSYEGPGMARKFSAPGQLCVPMNPSLGGSVPLPAASATSLAHYPKGMCPPQQYGIPGALFQAPWSGTGVPPSSQPLSQFPPAVTSSLQNFGISSLQKSISNPQGSNLRTT</sequence>
<feature type="compositionally biased region" description="Low complexity" evidence="13">
    <location>
        <begin position="550"/>
        <end position="563"/>
    </location>
</feature>
<dbReference type="Ensembl" id="ENSXETT00000121930">
    <property type="protein sequence ID" value="ENSXETP00000117059"/>
    <property type="gene ID" value="ENSXETG00000009416"/>
</dbReference>
<evidence type="ECO:0000256" key="13">
    <source>
        <dbReference type="SAM" id="MobiDB-lite"/>
    </source>
</evidence>
<feature type="compositionally biased region" description="Basic residues" evidence="13">
    <location>
        <begin position="1028"/>
        <end position="1048"/>
    </location>
</feature>
<feature type="compositionally biased region" description="Low complexity" evidence="13">
    <location>
        <begin position="120"/>
        <end position="138"/>
    </location>
</feature>
<feature type="domain" description="Protein kinase" evidence="14">
    <location>
        <begin position="184"/>
        <end position="442"/>
    </location>
</feature>
<feature type="region of interest" description="Disordered" evidence="13">
    <location>
        <begin position="112"/>
        <end position="174"/>
    </location>
</feature>
<dbReference type="CDD" id="cd14030">
    <property type="entry name" value="STKc_WNK1"/>
    <property type="match status" value="1"/>
</dbReference>
<feature type="region of interest" description="Disordered" evidence="13">
    <location>
        <begin position="2110"/>
        <end position="2147"/>
    </location>
</feature>
<dbReference type="FunFam" id="3.10.20.90:FF:000012">
    <property type="entry name" value="Serine/threonine-protein kinase WNK1 isoform 2"/>
    <property type="match status" value="1"/>
</dbReference>
<evidence type="ECO:0000256" key="5">
    <source>
        <dbReference type="ARBA" id="ARBA00022527"/>
    </source>
</evidence>
<dbReference type="Pfam" id="PF00069">
    <property type="entry name" value="Pkinase"/>
    <property type="match status" value="1"/>
</dbReference>
<feature type="region of interest" description="Disordered" evidence="13">
    <location>
        <begin position="2019"/>
        <end position="2088"/>
    </location>
</feature>
<feature type="region of interest" description="Disordered" evidence="13">
    <location>
        <begin position="1895"/>
        <end position="1919"/>
    </location>
</feature>
<dbReference type="PROSITE" id="PS00108">
    <property type="entry name" value="PROTEIN_KINASE_ST"/>
    <property type="match status" value="1"/>
</dbReference>
<dbReference type="SUPFAM" id="SSF56112">
    <property type="entry name" value="Protein kinase-like (PK-like)"/>
    <property type="match status" value="1"/>
</dbReference>
<feature type="compositionally biased region" description="Polar residues" evidence="13">
    <location>
        <begin position="957"/>
        <end position="983"/>
    </location>
</feature>
<feature type="region of interest" description="Disordered" evidence="13">
    <location>
        <begin position="1669"/>
        <end position="1716"/>
    </location>
</feature>
<dbReference type="GeneTree" id="ENSGT00940000155474"/>
<dbReference type="PANTHER" id="PTHR13902">
    <property type="entry name" value="SERINE/THREONINE-PROTEIN KINASE WNK WITH NO LYSINE -RELATED"/>
    <property type="match status" value="1"/>
</dbReference>
<dbReference type="EC" id="2.7.11.1" evidence="3"/>